<sequence>MRIAYVKASINQQELFIQLEMLKKAGYEMLIQEKYTGAKKSRKAKKRGKLPGRPKADEEKIKYALYR</sequence>
<evidence type="ECO:0000256" key="1">
    <source>
        <dbReference type="SAM" id="MobiDB-lite"/>
    </source>
</evidence>
<accession>A0ABT0WDT5</accession>
<evidence type="ECO:0000313" key="3">
    <source>
        <dbReference type="Proteomes" id="UP001523262"/>
    </source>
</evidence>
<protein>
    <recommendedName>
        <fullName evidence="4">Resolvase/invertase-type recombinase catalytic domain-containing protein</fullName>
    </recommendedName>
</protein>
<proteinExistence type="predicted"/>
<dbReference type="SUPFAM" id="SSF53041">
    <property type="entry name" value="Resolvase-like"/>
    <property type="match status" value="1"/>
</dbReference>
<dbReference type="Proteomes" id="UP001523262">
    <property type="component" value="Unassembled WGS sequence"/>
</dbReference>
<evidence type="ECO:0008006" key="4">
    <source>
        <dbReference type="Google" id="ProtNLM"/>
    </source>
</evidence>
<reference evidence="2 3" key="1">
    <citation type="submission" date="2022-06" db="EMBL/GenBank/DDBJ databases">
        <authorList>
            <person name="Jeon C.O."/>
        </authorList>
    </citation>
    <scope>NUCLEOTIDE SEQUENCE [LARGE SCALE GENOMIC DNA]</scope>
    <source>
        <strain evidence="2 3">KCTC 13943</strain>
    </source>
</reference>
<feature type="compositionally biased region" description="Basic residues" evidence="1">
    <location>
        <begin position="37"/>
        <end position="52"/>
    </location>
</feature>
<organism evidence="2 3">
    <name type="scientific">Neobacillus pocheonensis</name>
    <dbReference type="NCBI Taxonomy" id="363869"/>
    <lineage>
        <taxon>Bacteria</taxon>
        <taxon>Bacillati</taxon>
        <taxon>Bacillota</taxon>
        <taxon>Bacilli</taxon>
        <taxon>Bacillales</taxon>
        <taxon>Bacillaceae</taxon>
        <taxon>Neobacillus</taxon>
    </lineage>
</organism>
<dbReference type="EMBL" id="JAMQCR010000002">
    <property type="protein sequence ID" value="MCM2534215.1"/>
    <property type="molecule type" value="Genomic_DNA"/>
</dbReference>
<feature type="region of interest" description="Disordered" evidence="1">
    <location>
        <begin position="37"/>
        <end position="56"/>
    </location>
</feature>
<keyword evidence="3" id="KW-1185">Reference proteome</keyword>
<comment type="caution">
    <text evidence="2">The sequence shown here is derived from an EMBL/GenBank/DDBJ whole genome shotgun (WGS) entry which is preliminary data.</text>
</comment>
<evidence type="ECO:0000313" key="2">
    <source>
        <dbReference type="EMBL" id="MCM2534215.1"/>
    </source>
</evidence>
<gene>
    <name evidence="2" type="ORF">NDK43_19995</name>
</gene>
<dbReference type="InterPro" id="IPR036162">
    <property type="entry name" value="Resolvase-like_N_sf"/>
</dbReference>
<name>A0ABT0WDT5_9BACI</name>